<dbReference type="Pfam" id="PF02579">
    <property type="entry name" value="Nitro_FeMo-Co"/>
    <property type="match status" value="1"/>
</dbReference>
<protein>
    <submittedName>
        <fullName evidence="3">Nitrogen fixation-related protein</fullName>
    </submittedName>
</protein>
<name>A0A248LLC3_9NEIS</name>
<dbReference type="Proteomes" id="UP001200247">
    <property type="component" value="Unassembled WGS sequence"/>
</dbReference>
<dbReference type="CDD" id="cd00562">
    <property type="entry name" value="NifX_NifB"/>
    <property type="match status" value="1"/>
</dbReference>
<accession>A0A248LLC3</accession>
<evidence type="ECO:0000313" key="5">
    <source>
        <dbReference type="Proteomes" id="UP000197424"/>
    </source>
</evidence>
<dbReference type="SUPFAM" id="SSF53146">
    <property type="entry name" value="Nitrogenase accessory factor-like"/>
    <property type="match status" value="1"/>
</dbReference>
<proteinExistence type="predicted"/>
<evidence type="ECO:0000256" key="1">
    <source>
        <dbReference type="ARBA" id="ARBA00023231"/>
    </source>
</evidence>
<evidence type="ECO:0000259" key="2">
    <source>
        <dbReference type="Pfam" id="PF02579"/>
    </source>
</evidence>
<reference evidence="4 6" key="4">
    <citation type="submission" date="2021-10" db="EMBL/GenBank/DDBJ databases">
        <title>Whole-genome sequencing analysis of Laribacter hongkongensis: virulence gene profiles, carbohydrate-active enzyme prediction, and antimicrobial resistance characterization.</title>
        <authorList>
            <person name="Yuan P."/>
            <person name="Zhan Y."/>
            <person name="Chen D."/>
        </authorList>
    </citation>
    <scope>NUCLEOTIDE SEQUENCE [LARGE SCALE GENOMIC DNA]</scope>
    <source>
        <strain evidence="4 6">W67</strain>
    </source>
</reference>
<dbReference type="InterPro" id="IPR036105">
    <property type="entry name" value="DiNase_FeMo-co_biosyn_sf"/>
</dbReference>
<reference evidence="5" key="2">
    <citation type="submission" date="2017-06" db="EMBL/GenBank/DDBJ databases">
        <title>Whole genome sequence of Laribacter hongkongensis LHGZ1.</title>
        <authorList>
            <person name="Chen D."/>
            <person name="Wu H."/>
            <person name="Chen J."/>
        </authorList>
    </citation>
    <scope>NUCLEOTIDE SEQUENCE [LARGE SCALE GENOMIC DNA]</scope>
    <source>
        <strain evidence="5">LHGZ1</strain>
    </source>
</reference>
<keyword evidence="1" id="KW-0535">Nitrogen fixation</keyword>
<reference evidence="3" key="3">
    <citation type="submission" date="2017-06" db="EMBL/GenBank/DDBJ databases">
        <authorList>
            <person name="Kim H.J."/>
            <person name="Triplett B.A."/>
        </authorList>
    </citation>
    <scope>NUCLEOTIDE SEQUENCE</scope>
    <source>
        <strain evidence="3">HLGZ1</strain>
    </source>
</reference>
<organism evidence="3 5">
    <name type="scientific">Laribacter hongkongensis</name>
    <dbReference type="NCBI Taxonomy" id="168471"/>
    <lineage>
        <taxon>Bacteria</taxon>
        <taxon>Pseudomonadati</taxon>
        <taxon>Pseudomonadota</taxon>
        <taxon>Betaproteobacteria</taxon>
        <taxon>Neisseriales</taxon>
        <taxon>Aquaspirillaceae</taxon>
        <taxon>Laribacter</taxon>
    </lineage>
</organism>
<dbReference type="AlphaFoldDB" id="A0A248LLC3"/>
<dbReference type="Gene3D" id="3.30.420.130">
    <property type="entry name" value="Dinitrogenase iron-molybdenum cofactor biosynthesis domain"/>
    <property type="match status" value="1"/>
</dbReference>
<reference evidence="3" key="1">
    <citation type="journal article" date="2017" name="J. Antimicrob. Chemother.">
        <title>Emergence and genomic analysis of MDR Laribacter hongkongensis strain HLGZ1 from Guangzhou, China.</title>
        <authorList>
            <person name="Wu H.K."/>
            <person name="Chen J.H."/>
            <person name="Yang L."/>
            <person name="Li A.R."/>
            <person name="Su D.H."/>
            <person name="Lin Y.P."/>
            <person name="Chen D.Q."/>
        </authorList>
    </citation>
    <scope>NUCLEOTIDE SEQUENCE</scope>
    <source>
        <strain evidence="3">HLGZ1</strain>
    </source>
</reference>
<sequence>MKIALTSQNRRDLTAHAGRCRHFVVYDTHSPQLPVQWLQLPLAGTLHEADPVADHPLAGIDVLITAGAGDCLRQRLARAGIRLVISGQPTPDMALADYLANPAAQPLDTHGDCQCQCAH</sequence>
<dbReference type="Proteomes" id="UP000197424">
    <property type="component" value="Chromosome"/>
</dbReference>
<dbReference type="RefSeq" id="WP_027823227.1">
    <property type="nucleotide sequence ID" value="NZ_CP022115.1"/>
</dbReference>
<dbReference type="EMBL" id="CP022115">
    <property type="protein sequence ID" value="ASJ25156.1"/>
    <property type="molecule type" value="Genomic_DNA"/>
</dbReference>
<dbReference type="InterPro" id="IPR003731">
    <property type="entry name" value="Di-Nase_FeMo-co_biosynth"/>
</dbReference>
<evidence type="ECO:0000313" key="4">
    <source>
        <dbReference type="EMBL" id="MCG9024796.1"/>
    </source>
</evidence>
<dbReference type="EMBL" id="JAJAXM010000003">
    <property type="protein sequence ID" value="MCG9024796.1"/>
    <property type="molecule type" value="Genomic_DNA"/>
</dbReference>
<gene>
    <name evidence="4" type="ORF">LH440_02525</name>
    <name evidence="3" type="ORF">LHGZ1_2325</name>
</gene>
<dbReference type="GeneID" id="75108458"/>
<evidence type="ECO:0000313" key="6">
    <source>
        <dbReference type="Proteomes" id="UP001200247"/>
    </source>
</evidence>
<evidence type="ECO:0000313" key="3">
    <source>
        <dbReference type="EMBL" id="ASJ25156.1"/>
    </source>
</evidence>
<feature type="domain" description="Dinitrogenase iron-molybdenum cofactor biosynthesis" evidence="2">
    <location>
        <begin position="12"/>
        <end position="99"/>
    </location>
</feature>